<dbReference type="NCBIfam" id="NF003040">
    <property type="entry name" value="PRK03946.1"/>
    <property type="match status" value="1"/>
</dbReference>
<keyword evidence="2 10" id="KW-0479">Metal-binding</keyword>
<reference evidence="11 12" key="1">
    <citation type="submission" date="2023-01" db="EMBL/GenBank/DDBJ databases">
        <title>Description of Helicobacter ibis sp. nov. isolated from faecal droppings of black-faced ibis (Theristicus melanopis).</title>
        <authorList>
            <person name="Lopez-Cantillo M."/>
            <person name="Vidal-Veuthey B."/>
            <person name="Mella A."/>
            <person name="De La Haba R."/>
            <person name="Collado L."/>
        </authorList>
    </citation>
    <scope>NUCLEOTIDE SEQUENCE [LARGE SCALE GENOMIC DNA]</scope>
    <source>
        <strain evidence="11 12">A82</strain>
    </source>
</reference>
<dbReference type="SUPFAM" id="SSF53659">
    <property type="entry name" value="Isocitrate/Isopropylmalate dehydrogenase-like"/>
    <property type="match status" value="1"/>
</dbReference>
<evidence type="ECO:0000256" key="10">
    <source>
        <dbReference type="HAMAP-Rule" id="MF_02086"/>
    </source>
</evidence>
<evidence type="ECO:0000313" key="12">
    <source>
        <dbReference type="Proteomes" id="UP001210261"/>
    </source>
</evidence>
<dbReference type="RefSeq" id="WP_271020711.1">
    <property type="nucleotide sequence ID" value="NZ_JAQHXR010000001.1"/>
</dbReference>
<dbReference type="EC" id="1.1.1.262" evidence="10"/>
<feature type="binding site" evidence="10">
    <location>
        <position position="239"/>
    </location>
    <ligand>
        <name>a divalent metal cation</name>
        <dbReference type="ChEBI" id="CHEBI:60240"/>
        <note>ligand shared between dimeric partners</note>
    </ligand>
</feature>
<dbReference type="Gene3D" id="3.40.718.10">
    <property type="entry name" value="Isopropylmalate Dehydrogenase"/>
    <property type="match status" value="1"/>
</dbReference>
<comment type="cofactor">
    <cofactor evidence="10">
        <name>Zn(2+)</name>
        <dbReference type="ChEBI" id="CHEBI:29105"/>
    </cofactor>
    <cofactor evidence="10">
        <name>Mg(2+)</name>
        <dbReference type="ChEBI" id="CHEBI:18420"/>
    </cofactor>
    <cofactor evidence="10">
        <name>Co(2+)</name>
        <dbReference type="ChEBI" id="CHEBI:48828"/>
    </cofactor>
</comment>
<comment type="caution">
    <text evidence="11">The sequence shown here is derived from an EMBL/GenBank/DDBJ whole genome shotgun (WGS) entry which is preliminary data.</text>
</comment>
<evidence type="ECO:0000256" key="8">
    <source>
        <dbReference type="ARBA" id="ARBA00023096"/>
    </source>
</evidence>
<dbReference type="PANTHER" id="PTHR30004">
    <property type="entry name" value="4-HYDROXYTHREONINE-4-PHOSPHATE DEHYDROGENASE"/>
    <property type="match status" value="1"/>
</dbReference>
<sequence>MKIAISIGDINGIGPEIILKAHKKISKLCTPIYCVDKEILKKAAKLIRYKMPKDIKCQKIDKNIPTISPSTIDKDSGLYSYKSFKKSVALAKTKKVKAIITMPIHKKAWELANIKYKGHTDALRDYFKSEAIMILGSPRMFVALFSDHIPLRDVPNTINSESLSKFLINISSFVDKKCGVLGLNPHAGDFGVLGNEEKEIIKAIKIANTKLNKEVFQGPLVPDVAFNGKHLKYYVAMYHDQGLIPLKTLYFKESINITLNIPIIRTSVDHGCAFDIAYKNKAHIKSYINAVKMAVKMAHKE</sequence>
<evidence type="ECO:0000256" key="4">
    <source>
        <dbReference type="ARBA" id="ARBA00022842"/>
    </source>
</evidence>
<dbReference type="InterPro" id="IPR005255">
    <property type="entry name" value="PdxA_fam"/>
</dbReference>
<dbReference type="Pfam" id="PF04166">
    <property type="entry name" value="PdxA"/>
    <property type="match status" value="1"/>
</dbReference>
<feature type="binding site" evidence="10">
    <location>
        <position position="256"/>
    </location>
    <ligand>
        <name>substrate</name>
    </ligand>
</feature>
<keyword evidence="9 10" id="KW-0170">Cobalt</keyword>
<keyword evidence="7 10" id="KW-0520">NAD</keyword>
<gene>
    <name evidence="10 11" type="primary">pdxA</name>
    <name evidence="11" type="ORF">PF021_01875</name>
</gene>
<organism evidence="11 12">
    <name type="scientific">Helicobacter ibis</name>
    <dbReference type="NCBI Taxonomy" id="2962633"/>
    <lineage>
        <taxon>Bacteria</taxon>
        <taxon>Pseudomonadati</taxon>
        <taxon>Campylobacterota</taxon>
        <taxon>Epsilonproteobacteria</taxon>
        <taxon>Campylobacterales</taxon>
        <taxon>Helicobacteraceae</taxon>
        <taxon>Helicobacter</taxon>
    </lineage>
</organism>
<name>A0ABT4VCJ5_9HELI</name>
<feature type="binding site" evidence="10">
    <location>
        <position position="186"/>
    </location>
    <ligand>
        <name>a divalent metal cation</name>
        <dbReference type="ChEBI" id="CHEBI:60240"/>
        <note>ligand shared between dimeric partners</note>
    </ligand>
</feature>
<keyword evidence="4 10" id="KW-0460">Magnesium</keyword>
<comment type="catalytic activity">
    <reaction evidence="10">
        <text>4-(phosphooxy)-L-threonine + NAD(+) = 3-amino-2-oxopropyl phosphate + CO2 + NADH</text>
        <dbReference type="Rhea" id="RHEA:32275"/>
        <dbReference type="ChEBI" id="CHEBI:16526"/>
        <dbReference type="ChEBI" id="CHEBI:57279"/>
        <dbReference type="ChEBI" id="CHEBI:57540"/>
        <dbReference type="ChEBI" id="CHEBI:57945"/>
        <dbReference type="ChEBI" id="CHEBI:58452"/>
        <dbReference type="EC" id="1.1.1.262"/>
    </reaction>
</comment>
<dbReference type="PANTHER" id="PTHR30004:SF6">
    <property type="entry name" value="D-THREONATE 4-PHOSPHATE DEHYDROGENASE"/>
    <property type="match status" value="1"/>
</dbReference>
<evidence type="ECO:0000256" key="6">
    <source>
        <dbReference type="ARBA" id="ARBA00023002"/>
    </source>
</evidence>
<evidence type="ECO:0000256" key="3">
    <source>
        <dbReference type="ARBA" id="ARBA00022833"/>
    </source>
</evidence>
<dbReference type="EMBL" id="JAQHXR010000001">
    <property type="protein sequence ID" value="MDA3968419.1"/>
    <property type="molecule type" value="Genomic_DNA"/>
</dbReference>
<feature type="binding site" evidence="10">
    <location>
        <position position="148"/>
    </location>
    <ligand>
        <name>a divalent metal cation</name>
        <dbReference type="ChEBI" id="CHEBI:60240"/>
        <note>ligand shared between dimeric partners</note>
    </ligand>
</feature>
<dbReference type="GO" id="GO:0050570">
    <property type="term" value="F:4-hydroxythreonine-4-phosphate dehydrogenase activity"/>
    <property type="evidence" value="ECO:0007669"/>
    <property type="project" value="UniProtKB-EC"/>
</dbReference>
<comment type="subunit">
    <text evidence="10">Homodimer.</text>
</comment>
<comment type="similarity">
    <text evidence="10">Belongs to the PdxA family.</text>
</comment>
<keyword evidence="5 10" id="KW-0521">NADP</keyword>
<evidence type="ECO:0000256" key="2">
    <source>
        <dbReference type="ARBA" id="ARBA00022723"/>
    </source>
</evidence>
<evidence type="ECO:0000256" key="5">
    <source>
        <dbReference type="ARBA" id="ARBA00022857"/>
    </source>
</evidence>
<keyword evidence="1 10" id="KW-0963">Cytoplasm</keyword>
<protein>
    <recommendedName>
        <fullName evidence="10">4-hydroxythreonine-4-phosphate dehydrogenase</fullName>
        <ecNumber evidence="10">1.1.1.262</ecNumber>
    </recommendedName>
    <alternativeName>
        <fullName evidence="10">4-(phosphohydroxy)-L-threonine dehydrogenase</fullName>
    </alternativeName>
</protein>
<evidence type="ECO:0000256" key="7">
    <source>
        <dbReference type="ARBA" id="ARBA00023027"/>
    </source>
</evidence>
<comment type="subcellular location">
    <subcellularLocation>
        <location evidence="10">Cytoplasm</location>
    </subcellularLocation>
</comment>
<dbReference type="Proteomes" id="UP001210261">
    <property type="component" value="Unassembled WGS sequence"/>
</dbReference>
<evidence type="ECO:0000313" key="11">
    <source>
        <dbReference type="EMBL" id="MDA3968419.1"/>
    </source>
</evidence>
<evidence type="ECO:0000256" key="9">
    <source>
        <dbReference type="ARBA" id="ARBA00023285"/>
    </source>
</evidence>
<comment type="miscellaneous">
    <text evidence="10">The active site is located at the dimer interface.</text>
</comment>
<keyword evidence="8 10" id="KW-0664">Pyridoxine biosynthesis</keyword>
<keyword evidence="12" id="KW-1185">Reference proteome</keyword>
<dbReference type="HAMAP" id="MF_02086">
    <property type="entry name" value="PdxA_Epsilonprot"/>
    <property type="match status" value="1"/>
</dbReference>
<feature type="binding site" evidence="10">
    <location>
        <position position="120"/>
    </location>
    <ligand>
        <name>substrate</name>
    </ligand>
</feature>
<keyword evidence="3 10" id="KW-0862">Zinc</keyword>
<evidence type="ECO:0000256" key="1">
    <source>
        <dbReference type="ARBA" id="ARBA00022490"/>
    </source>
</evidence>
<accession>A0ABT4VCJ5</accession>
<feature type="binding site" evidence="10">
    <location>
        <position position="265"/>
    </location>
    <ligand>
        <name>substrate</name>
    </ligand>
</feature>
<dbReference type="InterPro" id="IPR037539">
    <property type="entry name" value="PdxA_epsilonprot"/>
</dbReference>
<feature type="binding site" evidence="10">
    <location>
        <position position="247"/>
    </location>
    <ligand>
        <name>substrate</name>
    </ligand>
</feature>
<dbReference type="NCBIfam" id="TIGR00557">
    <property type="entry name" value="pdxA"/>
    <property type="match status" value="1"/>
</dbReference>
<comment type="function">
    <text evidence="10">Catalyzes the NAD(P)-dependent oxidation of 4-(phosphooxy)-L-threonine (HTP) into 2-amino-3-oxo-4-(phosphooxy)butyric acid which spontaneously decarboxylates to form 3-amino-2-oxopropyl phosphate (AHAP).</text>
</comment>
<proteinExistence type="inferred from homology"/>
<feature type="binding site" evidence="10">
    <location>
        <position position="119"/>
    </location>
    <ligand>
        <name>substrate</name>
    </ligand>
</feature>
<keyword evidence="6 10" id="KW-0560">Oxidoreductase</keyword>
<comment type="pathway">
    <text evidence="10">Cofactor biosynthesis; pyridoxine 5'-phosphate biosynthesis; pyridoxine 5'-phosphate from D-erythrose 4-phosphate: step 4/5.</text>
</comment>